<keyword evidence="4 5" id="KW-0472">Membrane</keyword>
<gene>
    <name evidence="7" type="ORF">V3330_00465</name>
</gene>
<evidence type="ECO:0000256" key="3">
    <source>
        <dbReference type="ARBA" id="ARBA00022989"/>
    </source>
</evidence>
<dbReference type="GO" id="GO:0016020">
    <property type="term" value="C:membrane"/>
    <property type="evidence" value="ECO:0007669"/>
    <property type="project" value="UniProtKB-SubCell"/>
</dbReference>
<dbReference type="InterPro" id="IPR006694">
    <property type="entry name" value="Fatty_acid_hydroxylase"/>
</dbReference>
<dbReference type="PANTHER" id="PTHR11863">
    <property type="entry name" value="STEROL DESATURASE"/>
    <property type="match status" value="1"/>
</dbReference>
<feature type="transmembrane region" description="Helical" evidence="5">
    <location>
        <begin position="35"/>
        <end position="56"/>
    </location>
</feature>
<dbReference type="GO" id="GO:0016491">
    <property type="term" value="F:oxidoreductase activity"/>
    <property type="evidence" value="ECO:0007669"/>
    <property type="project" value="InterPro"/>
</dbReference>
<evidence type="ECO:0000256" key="4">
    <source>
        <dbReference type="ARBA" id="ARBA00023136"/>
    </source>
</evidence>
<feature type="domain" description="Fatty acid hydroxylase" evidence="6">
    <location>
        <begin position="78"/>
        <end position="209"/>
    </location>
</feature>
<protein>
    <submittedName>
        <fullName evidence="7">Sterol desaturase family protein</fullName>
    </submittedName>
</protein>
<keyword evidence="2 5" id="KW-0812">Transmembrane</keyword>
<feature type="transmembrane region" description="Helical" evidence="5">
    <location>
        <begin position="137"/>
        <end position="159"/>
    </location>
</feature>
<evidence type="ECO:0000256" key="5">
    <source>
        <dbReference type="SAM" id="Phobius"/>
    </source>
</evidence>
<dbReference type="GO" id="GO:0008610">
    <property type="term" value="P:lipid biosynthetic process"/>
    <property type="evidence" value="ECO:0007669"/>
    <property type="project" value="InterPro"/>
</dbReference>
<keyword evidence="8" id="KW-1185">Reference proteome</keyword>
<name>A0AAW9R958_9GAMM</name>
<feature type="transmembrane region" description="Helical" evidence="5">
    <location>
        <begin position="68"/>
        <end position="91"/>
    </location>
</feature>
<evidence type="ECO:0000259" key="6">
    <source>
        <dbReference type="Pfam" id="PF04116"/>
    </source>
</evidence>
<keyword evidence="3 5" id="KW-1133">Transmembrane helix</keyword>
<proteinExistence type="predicted"/>
<comment type="subcellular location">
    <subcellularLocation>
        <location evidence="1">Membrane</location>
    </subcellularLocation>
</comment>
<feature type="transmembrane region" description="Helical" evidence="5">
    <location>
        <begin position="6"/>
        <end position="23"/>
    </location>
</feature>
<comment type="caution">
    <text evidence="7">The sequence shown here is derived from an EMBL/GenBank/DDBJ whole genome shotgun (WGS) entry which is preliminary data.</text>
</comment>
<dbReference type="GO" id="GO:0005506">
    <property type="term" value="F:iron ion binding"/>
    <property type="evidence" value="ECO:0007669"/>
    <property type="project" value="InterPro"/>
</dbReference>
<dbReference type="EMBL" id="JAZHOG010000001">
    <property type="protein sequence ID" value="MEJ8566078.1"/>
    <property type="molecule type" value="Genomic_DNA"/>
</dbReference>
<dbReference type="Proteomes" id="UP001359886">
    <property type="component" value="Unassembled WGS sequence"/>
</dbReference>
<reference evidence="7 8" key="1">
    <citation type="submission" date="2024-02" db="EMBL/GenBank/DDBJ databases">
        <title>A novel Wenzhouxiangellaceae bacterium, isolated from coastal sediments.</title>
        <authorList>
            <person name="Du Z.-J."/>
            <person name="Ye Y.-Q."/>
            <person name="Zhang X.-Y."/>
        </authorList>
    </citation>
    <scope>NUCLEOTIDE SEQUENCE [LARGE SCALE GENOMIC DNA]</scope>
    <source>
        <strain evidence="7 8">CH-27</strain>
    </source>
</reference>
<evidence type="ECO:0000256" key="1">
    <source>
        <dbReference type="ARBA" id="ARBA00004370"/>
    </source>
</evidence>
<evidence type="ECO:0000313" key="7">
    <source>
        <dbReference type="EMBL" id="MEJ8566078.1"/>
    </source>
</evidence>
<evidence type="ECO:0000256" key="2">
    <source>
        <dbReference type="ARBA" id="ARBA00022692"/>
    </source>
</evidence>
<dbReference type="InterPro" id="IPR050307">
    <property type="entry name" value="Sterol_Desaturase_Related"/>
</dbReference>
<sequence>MMEILGYLTIGLIPGFILLDWAIRGRRHDSTPFWRIRATVMTIVSFCLAGYFSVMWGTLLGDFHLFDFSMLGAGFGAVFGIVVYELIHYVYHRAAHRYRWLWLMGHQMHHSAESLDAFGAYWLHPLDNLMFTTLASLVFYPLLGLSVEAGVIAAFFLTFNAMFQHASFRTPRWLGYIIQRPESHSVHHGRGIHRYNYADLPLWDMVFGTFHNPEDFQGEHGFYAGGSERITDMLLFRDVSSPGPRRHEDNRATLPSAS</sequence>
<dbReference type="AlphaFoldDB" id="A0AAW9R958"/>
<organism evidence="7 8">
    <name type="scientific">Elongatibacter sediminis</name>
    <dbReference type="NCBI Taxonomy" id="3119006"/>
    <lineage>
        <taxon>Bacteria</taxon>
        <taxon>Pseudomonadati</taxon>
        <taxon>Pseudomonadota</taxon>
        <taxon>Gammaproteobacteria</taxon>
        <taxon>Chromatiales</taxon>
        <taxon>Wenzhouxiangellaceae</taxon>
        <taxon>Elongatibacter</taxon>
    </lineage>
</organism>
<dbReference type="Pfam" id="PF04116">
    <property type="entry name" value="FA_hydroxylase"/>
    <property type="match status" value="1"/>
</dbReference>
<accession>A0AAW9R958</accession>
<evidence type="ECO:0000313" key="8">
    <source>
        <dbReference type="Proteomes" id="UP001359886"/>
    </source>
</evidence>